<evidence type="ECO:0000256" key="8">
    <source>
        <dbReference type="SAM" id="Phobius"/>
    </source>
</evidence>
<accession>A0A2K9NQX5</accession>
<comment type="catalytic activity">
    <reaction evidence="1">
        <text>ATP + protein L-histidine = ADP + protein N-phospho-L-histidine.</text>
        <dbReference type="EC" id="2.7.13.3"/>
    </reaction>
</comment>
<evidence type="ECO:0000256" key="6">
    <source>
        <dbReference type="ARBA" id="ARBA00022777"/>
    </source>
</evidence>
<evidence type="ECO:0000259" key="9">
    <source>
        <dbReference type="PROSITE" id="PS50109"/>
    </source>
</evidence>
<keyword evidence="3" id="KW-0597">Phosphoprotein</keyword>
<feature type="transmembrane region" description="Helical" evidence="8">
    <location>
        <begin position="115"/>
        <end position="138"/>
    </location>
</feature>
<proteinExistence type="predicted"/>
<keyword evidence="6" id="KW-0418">Kinase</keyword>
<evidence type="ECO:0000256" key="7">
    <source>
        <dbReference type="ARBA" id="ARBA00022989"/>
    </source>
</evidence>
<dbReference type="InterPro" id="IPR050428">
    <property type="entry name" value="TCS_sensor_his_kinase"/>
</dbReference>
<dbReference type="InterPro" id="IPR005467">
    <property type="entry name" value="His_kinase_dom"/>
</dbReference>
<dbReference type="InterPro" id="IPR003594">
    <property type="entry name" value="HATPase_dom"/>
</dbReference>
<feature type="domain" description="Histidine kinase" evidence="9">
    <location>
        <begin position="209"/>
        <end position="414"/>
    </location>
</feature>
<dbReference type="AlphaFoldDB" id="A0A2K9NQX5"/>
<dbReference type="GO" id="GO:0000155">
    <property type="term" value="F:phosphorelay sensor kinase activity"/>
    <property type="evidence" value="ECO:0007669"/>
    <property type="project" value="InterPro"/>
</dbReference>
<dbReference type="SUPFAM" id="SSF47384">
    <property type="entry name" value="Homodimeric domain of signal transducing histidine kinase"/>
    <property type="match status" value="1"/>
</dbReference>
<sequence length="416" mass="47267">MRESAVALVNSELPDIKKINFDEAEEIISEELGSNRIGKFFIVRTDPGEIIFKSQSATLMNIDPPRDPQLYSYSVNGKTLRILNLKLPKRPGKTLQVGAVIDPTLFDWWFISNKLALYLVVTIIPILIFSIVLTKYLLNPLKLMAGHLQLASQDLQNLRPVPSLPKKLLKYTKKSFLNNDEFSSLVDNTSDLLERININYKMTRPWTYQLAHEIKTPLSILSFDVESLGEEKLKDPTLTQSMREQIERISNIVSQFLEWASVENTQQKDNLFAIRIASSIENQIEGLNRLHPGRIEYKIKEDFVVISNPQHLLQLITNLLTNALNYSPESSPVTIESFDNTLRISDLGPGIPKEVIERIGQPFNSGPHNPVLKHKRTGLGLAWINTLTKLYNWDLDINSGTHGTIITIKFTKNLIT</sequence>
<evidence type="ECO:0000256" key="2">
    <source>
        <dbReference type="ARBA" id="ARBA00012438"/>
    </source>
</evidence>
<evidence type="ECO:0000256" key="4">
    <source>
        <dbReference type="ARBA" id="ARBA00022679"/>
    </source>
</evidence>
<dbReference type="EMBL" id="CP025704">
    <property type="protein sequence ID" value="AUN97908.1"/>
    <property type="molecule type" value="Genomic_DNA"/>
</dbReference>
<dbReference type="SMART" id="SM00387">
    <property type="entry name" value="HATPase_c"/>
    <property type="match status" value="1"/>
</dbReference>
<keyword evidence="7 8" id="KW-1133">Transmembrane helix</keyword>
<keyword evidence="4" id="KW-0808">Transferase</keyword>
<evidence type="ECO:0000256" key="5">
    <source>
        <dbReference type="ARBA" id="ARBA00022692"/>
    </source>
</evidence>
<keyword evidence="11" id="KW-1185">Reference proteome</keyword>
<dbReference type="SUPFAM" id="SSF55874">
    <property type="entry name" value="ATPase domain of HSP90 chaperone/DNA topoisomerase II/histidine kinase"/>
    <property type="match status" value="1"/>
</dbReference>
<dbReference type="Pfam" id="PF00512">
    <property type="entry name" value="HisKA"/>
    <property type="match status" value="1"/>
</dbReference>
<dbReference type="Proteomes" id="UP000235584">
    <property type="component" value="Chromosome"/>
</dbReference>
<dbReference type="PANTHER" id="PTHR45436">
    <property type="entry name" value="SENSOR HISTIDINE KINASE YKOH"/>
    <property type="match status" value="1"/>
</dbReference>
<gene>
    <name evidence="10" type="ORF">C0V70_07265</name>
</gene>
<dbReference type="Pfam" id="PF02518">
    <property type="entry name" value="HATPase_c"/>
    <property type="match status" value="1"/>
</dbReference>
<evidence type="ECO:0000313" key="10">
    <source>
        <dbReference type="EMBL" id="AUN97908.1"/>
    </source>
</evidence>
<reference evidence="10 11" key="1">
    <citation type="submission" date="2018-01" db="EMBL/GenBank/DDBJ databases">
        <title>Complete genome sequence of Bacteriovorax stolpii DSM12778.</title>
        <authorList>
            <person name="Tang B."/>
            <person name="Chang J."/>
        </authorList>
    </citation>
    <scope>NUCLEOTIDE SEQUENCE [LARGE SCALE GENOMIC DNA]</scope>
    <source>
        <strain evidence="10 11">DSM 12778</strain>
    </source>
</reference>
<protein>
    <recommendedName>
        <fullName evidence="2">histidine kinase</fullName>
        <ecNumber evidence="2">2.7.13.3</ecNumber>
    </recommendedName>
</protein>
<dbReference type="Gene3D" id="1.10.287.130">
    <property type="match status" value="1"/>
</dbReference>
<dbReference type="SMART" id="SM00388">
    <property type="entry name" value="HisKA"/>
    <property type="match status" value="1"/>
</dbReference>
<dbReference type="KEGG" id="bsto:C0V70_07265"/>
<name>A0A2K9NQX5_BACTC</name>
<dbReference type="InterPro" id="IPR003661">
    <property type="entry name" value="HisK_dim/P_dom"/>
</dbReference>
<dbReference type="PROSITE" id="PS50109">
    <property type="entry name" value="HIS_KIN"/>
    <property type="match status" value="1"/>
</dbReference>
<evidence type="ECO:0000256" key="1">
    <source>
        <dbReference type="ARBA" id="ARBA00000085"/>
    </source>
</evidence>
<dbReference type="CDD" id="cd00082">
    <property type="entry name" value="HisKA"/>
    <property type="match status" value="1"/>
</dbReference>
<organism evidence="10 11">
    <name type="scientific">Bacteriovorax stolpii</name>
    <name type="common">Bdellovibrio stolpii</name>
    <dbReference type="NCBI Taxonomy" id="960"/>
    <lineage>
        <taxon>Bacteria</taxon>
        <taxon>Pseudomonadati</taxon>
        <taxon>Bdellovibrionota</taxon>
        <taxon>Bacteriovoracia</taxon>
        <taxon>Bacteriovoracales</taxon>
        <taxon>Bacteriovoracaceae</taxon>
        <taxon>Bacteriovorax</taxon>
    </lineage>
</organism>
<evidence type="ECO:0000256" key="3">
    <source>
        <dbReference type="ARBA" id="ARBA00022553"/>
    </source>
</evidence>
<keyword evidence="5 8" id="KW-0812">Transmembrane</keyword>
<dbReference type="EC" id="2.7.13.3" evidence="2"/>
<dbReference type="PANTHER" id="PTHR45436:SF5">
    <property type="entry name" value="SENSOR HISTIDINE KINASE TRCS"/>
    <property type="match status" value="1"/>
</dbReference>
<keyword evidence="8" id="KW-0472">Membrane</keyword>
<dbReference type="Gene3D" id="3.30.565.10">
    <property type="entry name" value="Histidine kinase-like ATPase, C-terminal domain"/>
    <property type="match status" value="1"/>
</dbReference>
<dbReference type="InterPro" id="IPR036097">
    <property type="entry name" value="HisK_dim/P_sf"/>
</dbReference>
<dbReference type="InterPro" id="IPR036890">
    <property type="entry name" value="HATPase_C_sf"/>
</dbReference>
<evidence type="ECO:0000313" key="11">
    <source>
        <dbReference type="Proteomes" id="UP000235584"/>
    </source>
</evidence>